<dbReference type="Proteomes" id="UP001501009">
    <property type="component" value="Unassembled WGS sequence"/>
</dbReference>
<protein>
    <submittedName>
        <fullName evidence="1">Uncharacterized protein</fullName>
    </submittedName>
</protein>
<organism evidence="1 2">
    <name type="scientific">Streptomyces coacervatus</name>
    <dbReference type="NCBI Taxonomy" id="647381"/>
    <lineage>
        <taxon>Bacteria</taxon>
        <taxon>Bacillati</taxon>
        <taxon>Actinomycetota</taxon>
        <taxon>Actinomycetes</taxon>
        <taxon>Kitasatosporales</taxon>
        <taxon>Streptomycetaceae</taxon>
        <taxon>Streptomyces</taxon>
    </lineage>
</organism>
<evidence type="ECO:0000313" key="1">
    <source>
        <dbReference type="EMBL" id="GAA3844630.1"/>
    </source>
</evidence>
<comment type="caution">
    <text evidence="1">The sequence shown here is derived from an EMBL/GenBank/DDBJ whole genome shotgun (WGS) entry which is preliminary data.</text>
</comment>
<accession>A0ABP7JI32</accession>
<dbReference type="EMBL" id="BAABDE010000047">
    <property type="protein sequence ID" value="GAA3844630.1"/>
    <property type="molecule type" value="Genomic_DNA"/>
</dbReference>
<evidence type="ECO:0000313" key="2">
    <source>
        <dbReference type="Proteomes" id="UP001501009"/>
    </source>
</evidence>
<reference evidence="2" key="1">
    <citation type="journal article" date="2019" name="Int. J. Syst. Evol. Microbiol.">
        <title>The Global Catalogue of Microorganisms (GCM) 10K type strain sequencing project: providing services to taxonomists for standard genome sequencing and annotation.</title>
        <authorList>
            <consortium name="The Broad Institute Genomics Platform"/>
            <consortium name="The Broad Institute Genome Sequencing Center for Infectious Disease"/>
            <person name="Wu L."/>
            <person name="Ma J."/>
        </authorList>
    </citation>
    <scope>NUCLEOTIDE SEQUENCE [LARGE SCALE GENOMIC DNA]</scope>
    <source>
        <strain evidence="2">JCM 17138</strain>
    </source>
</reference>
<keyword evidence="2" id="KW-1185">Reference proteome</keyword>
<name>A0ABP7JI32_9ACTN</name>
<sequence>MGADGADLGTASTSAPDRTRAHLIHPFCGMSERRAAENVRHDALRTLPSRDRSAYTDGRFPPADLASAWEFHGKYMGLRAHTRGNPTTHRFLGAL</sequence>
<gene>
    <name evidence="1" type="ORF">GCM10022403_090650</name>
</gene>
<proteinExistence type="predicted"/>